<protein>
    <recommendedName>
        <fullName evidence="5">Transmembrane protein</fullName>
    </recommendedName>
</protein>
<keyword evidence="2" id="KW-0812">Transmembrane</keyword>
<accession>A0ABU5V865</accession>
<feature type="compositionally biased region" description="Basic and acidic residues" evidence="1">
    <location>
        <begin position="230"/>
        <end position="241"/>
    </location>
</feature>
<feature type="region of interest" description="Disordered" evidence="1">
    <location>
        <begin position="103"/>
        <end position="122"/>
    </location>
</feature>
<feature type="transmembrane region" description="Helical" evidence="2">
    <location>
        <begin position="72"/>
        <end position="92"/>
    </location>
</feature>
<reference evidence="3 4" key="1">
    <citation type="submission" date="2023-12" db="EMBL/GenBank/DDBJ databases">
        <title>Stenotrophomonas guangdongensis sp. nov., isolated from wilted pepper plants (Capsicum annuum).</title>
        <authorList>
            <person name="Qiu M."/>
            <person name="Li Y."/>
            <person name="Liu Q."/>
            <person name="Zhang X."/>
            <person name="Huang Y."/>
            <person name="Guo R."/>
            <person name="Hu M."/>
            <person name="Zhou J."/>
            <person name="Zhou X."/>
        </authorList>
    </citation>
    <scope>NUCLEOTIDE SEQUENCE [LARGE SCALE GENOMIC DNA]</scope>
    <source>
        <strain evidence="3 4">MH1</strain>
    </source>
</reference>
<evidence type="ECO:0000313" key="4">
    <source>
        <dbReference type="Proteomes" id="UP001301653"/>
    </source>
</evidence>
<feature type="compositionally biased region" description="Basic residues" evidence="1">
    <location>
        <begin position="1"/>
        <end position="10"/>
    </location>
</feature>
<evidence type="ECO:0008006" key="5">
    <source>
        <dbReference type="Google" id="ProtNLM"/>
    </source>
</evidence>
<proteinExistence type="predicted"/>
<keyword evidence="2" id="KW-0472">Membrane</keyword>
<comment type="caution">
    <text evidence="3">The sequence shown here is derived from an EMBL/GenBank/DDBJ whole genome shotgun (WGS) entry which is preliminary data.</text>
</comment>
<gene>
    <name evidence="3" type="ORF">VA603_17935</name>
</gene>
<dbReference type="EMBL" id="JAYFUH010000249">
    <property type="protein sequence ID" value="MEA5669417.1"/>
    <property type="molecule type" value="Genomic_DNA"/>
</dbReference>
<feature type="region of interest" description="Disordered" evidence="1">
    <location>
        <begin position="128"/>
        <end position="194"/>
    </location>
</feature>
<feature type="region of interest" description="Disordered" evidence="1">
    <location>
        <begin position="230"/>
        <end position="257"/>
    </location>
</feature>
<feature type="compositionally biased region" description="Low complexity" evidence="1">
    <location>
        <begin position="147"/>
        <end position="187"/>
    </location>
</feature>
<dbReference type="RefSeq" id="WP_323439623.1">
    <property type="nucleotide sequence ID" value="NZ_JAYFUH010000249.1"/>
</dbReference>
<evidence type="ECO:0000313" key="3">
    <source>
        <dbReference type="EMBL" id="MEA5669417.1"/>
    </source>
</evidence>
<keyword evidence="4" id="KW-1185">Reference proteome</keyword>
<keyword evidence="2" id="KW-1133">Transmembrane helix</keyword>
<evidence type="ECO:0000256" key="2">
    <source>
        <dbReference type="SAM" id="Phobius"/>
    </source>
</evidence>
<feature type="compositionally biased region" description="Polar residues" evidence="1">
    <location>
        <begin position="247"/>
        <end position="257"/>
    </location>
</feature>
<organism evidence="3 4">
    <name type="scientific">Stenotrophomonas capsici</name>
    <dbReference type="NCBI Taxonomy" id="3110230"/>
    <lineage>
        <taxon>Bacteria</taxon>
        <taxon>Pseudomonadati</taxon>
        <taxon>Pseudomonadota</taxon>
        <taxon>Gammaproteobacteria</taxon>
        <taxon>Lysobacterales</taxon>
        <taxon>Lysobacteraceae</taxon>
        <taxon>Stenotrophomonas</taxon>
    </lineage>
</organism>
<sequence length="293" mass="30609">MHHSLRRKPTQTKGWMHLNNGGINRPSLLSGGEQTKAQAPNSGRILADMEGRQAAASPRAPSVASSNGHRKWWWIVSATVLVIVALLAWALMRGGAGMDQDEYSLTPESSAPTGHPIAPVAAPNDGAAMIVDAPDTDGTAQGNPLDALADPGNTAAPAAAGATPSPATASRTASAPARRAQPATRAGTKGKENDNLLGTLLGIIKEDEKPKPAAQQPRTMDDLIAKIEADQQQRAEDERTAFDQVASKKSASTESGIQAQLRRCPGANTLQGLECRRRVCANVTGKDPACPAM</sequence>
<evidence type="ECO:0000256" key="1">
    <source>
        <dbReference type="SAM" id="MobiDB-lite"/>
    </source>
</evidence>
<feature type="region of interest" description="Disordered" evidence="1">
    <location>
        <begin position="1"/>
        <end position="40"/>
    </location>
</feature>
<dbReference type="Proteomes" id="UP001301653">
    <property type="component" value="Unassembled WGS sequence"/>
</dbReference>
<name>A0ABU5V865_9GAMM</name>